<dbReference type="PANTHER" id="PTHR33908:SF3">
    <property type="entry name" value="UNDECAPRENYL PHOSPHATE-ALPHA-4-AMINO-4-DEOXY-L-ARABINOSE ARABINOSYL TRANSFERASE"/>
    <property type="match status" value="1"/>
</dbReference>
<reference evidence="13" key="1">
    <citation type="journal article" date="2015" name="Microbiology">
        <title>Genome of Methanoregula boonei 6A8 reveals adaptations to oligotrophic peatland environments.</title>
        <authorList>
            <person name="Braeuer S."/>
            <person name="Cadillo-Quiroz H."/>
            <person name="Kyrpides N."/>
            <person name="Woyke T."/>
            <person name="Goodwin L."/>
            <person name="Detter C."/>
            <person name="Podell S."/>
            <person name="Yavitt J.B."/>
            <person name="Zinder S.H."/>
        </authorList>
    </citation>
    <scope>NUCLEOTIDE SEQUENCE [LARGE SCALE GENOMIC DNA]</scope>
    <source>
        <strain evidence="13">DSM 21154 / JCM 14090 / 6A8</strain>
    </source>
</reference>
<gene>
    <name evidence="12" type="ordered locus">Mboo_0748</name>
</gene>
<dbReference type="HOGENOM" id="CLU_007261_1_0_2"/>
<evidence type="ECO:0000256" key="8">
    <source>
        <dbReference type="SAM" id="MobiDB-lite"/>
    </source>
</evidence>
<feature type="transmembrane region" description="Helical" evidence="9">
    <location>
        <begin position="502"/>
        <end position="524"/>
    </location>
</feature>
<evidence type="ECO:0000256" key="4">
    <source>
        <dbReference type="ARBA" id="ARBA00022679"/>
    </source>
</evidence>
<evidence type="ECO:0000256" key="1">
    <source>
        <dbReference type="ARBA" id="ARBA00004651"/>
    </source>
</evidence>
<feature type="compositionally biased region" description="Gly residues" evidence="8">
    <location>
        <begin position="624"/>
        <end position="645"/>
    </location>
</feature>
<feature type="transmembrane region" description="Helical" evidence="9">
    <location>
        <begin position="536"/>
        <end position="554"/>
    </location>
</feature>
<dbReference type="InterPro" id="IPR038731">
    <property type="entry name" value="RgtA/B/C-like"/>
</dbReference>
<feature type="transmembrane region" description="Helical" evidence="9">
    <location>
        <begin position="144"/>
        <end position="161"/>
    </location>
</feature>
<keyword evidence="4 12" id="KW-0808">Transferase</keyword>
<feature type="region of interest" description="Disordered" evidence="8">
    <location>
        <begin position="613"/>
        <end position="650"/>
    </location>
</feature>
<protein>
    <submittedName>
        <fullName evidence="12">Glycosyl transferase, family 39</fullName>
    </submittedName>
</protein>
<feature type="transmembrane region" description="Helical" evidence="9">
    <location>
        <begin position="167"/>
        <end position="199"/>
    </location>
</feature>
<dbReference type="EMBL" id="CP000780">
    <property type="protein sequence ID" value="ABS55266.1"/>
    <property type="molecule type" value="Genomic_DNA"/>
</dbReference>
<proteinExistence type="predicted"/>
<evidence type="ECO:0000313" key="13">
    <source>
        <dbReference type="Proteomes" id="UP000002408"/>
    </source>
</evidence>
<dbReference type="KEGG" id="mbn:Mboo_0748"/>
<dbReference type="PANTHER" id="PTHR33908">
    <property type="entry name" value="MANNOSYLTRANSFERASE YKCB-RELATED"/>
    <property type="match status" value="1"/>
</dbReference>
<dbReference type="eggNOG" id="arCOG00567">
    <property type="taxonomic scope" value="Archaea"/>
</dbReference>
<evidence type="ECO:0000256" key="5">
    <source>
        <dbReference type="ARBA" id="ARBA00022692"/>
    </source>
</evidence>
<name>A7I6A5_METB6</name>
<dbReference type="OrthoDB" id="118122at2157"/>
<keyword evidence="13" id="KW-1185">Reference proteome</keyword>
<dbReference type="Proteomes" id="UP000002408">
    <property type="component" value="Chromosome"/>
</dbReference>
<keyword evidence="3" id="KW-0328">Glycosyltransferase</keyword>
<dbReference type="RefSeq" id="WP_012106289.1">
    <property type="nucleotide sequence ID" value="NC_009712.1"/>
</dbReference>
<keyword evidence="5 9" id="KW-0812">Transmembrane</keyword>
<feature type="domain" description="Putative mannosyltransferase YkcA/B-like C-terminal" evidence="11">
    <location>
        <begin position="655"/>
        <end position="743"/>
    </location>
</feature>
<feature type="transmembrane region" description="Helical" evidence="9">
    <location>
        <begin position="121"/>
        <end position="137"/>
    </location>
</feature>
<accession>A7I6A5</accession>
<dbReference type="Pfam" id="PF13231">
    <property type="entry name" value="PMT_2"/>
    <property type="match status" value="1"/>
</dbReference>
<keyword evidence="6 9" id="KW-1133">Transmembrane helix</keyword>
<feature type="compositionally biased region" description="Gly residues" evidence="8">
    <location>
        <begin position="323"/>
        <end position="339"/>
    </location>
</feature>
<comment type="subcellular location">
    <subcellularLocation>
        <location evidence="1">Cell membrane</location>
        <topology evidence="1">Multi-pass membrane protein</topology>
    </subcellularLocation>
</comment>
<dbReference type="GO" id="GO:0016763">
    <property type="term" value="F:pentosyltransferase activity"/>
    <property type="evidence" value="ECO:0007669"/>
    <property type="project" value="TreeGrafter"/>
</dbReference>
<dbReference type="STRING" id="456442.Mboo_0748"/>
<keyword evidence="7 9" id="KW-0472">Membrane</keyword>
<dbReference type="GO" id="GO:0005886">
    <property type="term" value="C:plasma membrane"/>
    <property type="evidence" value="ECO:0007669"/>
    <property type="project" value="UniProtKB-SubCell"/>
</dbReference>
<feature type="domain" description="Glycosyltransferase RgtA/B/C/D-like" evidence="10">
    <location>
        <begin position="69"/>
        <end position="228"/>
    </location>
</feature>
<dbReference type="InterPro" id="IPR050297">
    <property type="entry name" value="LipidA_mod_glycosyltrf_83"/>
</dbReference>
<feature type="transmembrane region" description="Helical" evidence="9">
    <location>
        <begin position="420"/>
        <end position="441"/>
    </location>
</feature>
<feature type="transmembrane region" description="Helical" evidence="9">
    <location>
        <begin position="12"/>
        <end position="32"/>
    </location>
</feature>
<feature type="transmembrane region" description="Helical" evidence="9">
    <location>
        <begin position="475"/>
        <end position="496"/>
    </location>
</feature>
<evidence type="ECO:0000259" key="10">
    <source>
        <dbReference type="Pfam" id="PF13231"/>
    </source>
</evidence>
<sequence length="784" mass="79918">MNFPEFFYRYRAECLLSGILILAAFLNLWNIWNQGISNTYYAAAVKTMLVNPAAGFFNSFDPAGFITVDKPPVGLWVQAAFAVVLGFSGWVLVLPQALAGIGSVALLYIIVSRPFGKPAGLVAAFALALTPIFVAIARNGTMDTQLIFVLLLAVWAVLKATRERSPVWLLISVILVGIGFNIKMIQAFIVVPAILAVYFLGTTDFSWKKRFLHVGLAVIVLLTVSLSWAVAVDSVPASERPYIGGSGDNTVLGLIVDYNGLHRLGIDDTSGGPGGSANGQAGSGPGSGVMPGTGASGSSFAGPGGNEDLSGTPPGSLSDSQGEGPGGMTPPGLGSGQGYSGSQQQGASGISGGVPDSMGGGGGMNSGGTPSIFRVFREGLAGDISWLLLFALMGVFAWVRRPATLTLQGLQDAGSTGEKGLTLIAMLLWLIPGLLYFSFTSGFWHDYYIATLAPPIAGLVGIGAIGLYQKYVSGGLAGWLLPGAVLITGLVQVLFLTYNADFAGPLIPIILVGTLAGAGLLAWLQLKKTDGLVRHRMHIVAIALGILFIAPLVWSCTPIMTGNGGTIPTAGPQGSGGGMGAVGSGITGGMPGGSALTGAEEARAAGMDSARGFARNQTSDSNGITGGPQGIQGVQGGSQGMGPGMDGADTGTSKLAEFLISHSTNETWILAVPSAQDGANLIITTGKPVMCLGGFTGSDQTLSITTLQEYIHEDKVRYFETGGMGGGQGGSGNSEIFSWVSAHCTAVPASEWGGSTAGAANQTGTNAGNAEAGSGTLYDCLGAA</sequence>
<evidence type="ECO:0000256" key="9">
    <source>
        <dbReference type="SAM" id="Phobius"/>
    </source>
</evidence>
<evidence type="ECO:0000256" key="6">
    <source>
        <dbReference type="ARBA" id="ARBA00022989"/>
    </source>
</evidence>
<dbReference type="Pfam" id="PF24878">
    <property type="entry name" value="YkcB_C"/>
    <property type="match status" value="1"/>
</dbReference>
<keyword evidence="2" id="KW-1003">Cell membrane</keyword>
<dbReference type="eggNOG" id="arCOG03053">
    <property type="taxonomic scope" value="Archaea"/>
</dbReference>
<dbReference type="GO" id="GO:0010041">
    <property type="term" value="P:response to iron(III) ion"/>
    <property type="evidence" value="ECO:0007669"/>
    <property type="project" value="TreeGrafter"/>
</dbReference>
<evidence type="ECO:0000256" key="2">
    <source>
        <dbReference type="ARBA" id="ARBA00022475"/>
    </source>
</evidence>
<feature type="region of interest" description="Disordered" evidence="8">
    <location>
        <begin position="267"/>
        <end position="364"/>
    </location>
</feature>
<organism evidence="12 13">
    <name type="scientific">Methanoregula boonei (strain DSM 21154 / JCM 14090 / 6A8)</name>
    <dbReference type="NCBI Taxonomy" id="456442"/>
    <lineage>
        <taxon>Archaea</taxon>
        <taxon>Methanobacteriati</taxon>
        <taxon>Methanobacteriota</taxon>
        <taxon>Stenosarchaea group</taxon>
        <taxon>Methanomicrobia</taxon>
        <taxon>Methanomicrobiales</taxon>
        <taxon>Methanoregulaceae</taxon>
        <taxon>Methanoregula</taxon>
    </lineage>
</organism>
<dbReference type="InterPro" id="IPR056785">
    <property type="entry name" value="YkcA/B-like_C"/>
</dbReference>
<feature type="compositionally biased region" description="Gly residues" evidence="8">
    <location>
        <begin position="271"/>
        <end position="295"/>
    </location>
</feature>
<feature type="transmembrane region" description="Helical" evidence="9">
    <location>
        <begin position="380"/>
        <end position="399"/>
    </location>
</feature>
<feature type="transmembrane region" description="Helical" evidence="9">
    <location>
        <begin position="98"/>
        <end position="115"/>
    </location>
</feature>
<dbReference type="AlphaFoldDB" id="A7I6A5"/>
<feature type="compositionally biased region" description="Low complexity" evidence="8">
    <location>
        <begin position="340"/>
        <end position="357"/>
    </location>
</feature>
<feature type="transmembrane region" description="Helical" evidence="9">
    <location>
        <begin position="447"/>
        <end position="468"/>
    </location>
</feature>
<evidence type="ECO:0000259" key="11">
    <source>
        <dbReference type="Pfam" id="PF24878"/>
    </source>
</evidence>
<evidence type="ECO:0000313" key="12">
    <source>
        <dbReference type="EMBL" id="ABS55266.1"/>
    </source>
</evidence>
<dbReference type="GO" id="GO:0008610">
    <property type="term" value="P:lipid biosynthetic process"/>
    <property type="evidence" value="ECO:0007669"/>
    <property type="project" value="UniProtKB-ARBA"/>
</dbReference>
<dbReference type="GeneID" id="5410376"/>
<evidence type="ECO:0000256" key="7">
    <source>
        <dbReference type="ARBA" id="ARBA00023136"/>
    </source>
</evidence>
<feature type="transmembrane region" description="Helical" evidence="9">
    <location>
        <begin position="211"/>
        <end position="231"/>
    </location>
</feature>
<evidence type="ECO:0000256" key="3">
    <source>
        <dbReference type="ARBA" id="ARBA00022676"/>
    </source>
</evidence>